<dbReference type="GO" id="GO:0004867">
    <property type="term" value="F:serine-type endopeptidase inhibitor activity"/>
    <property type="evidence" value="ECO:0007669"/>
    <property type="project" value="UniProtKB-KW"/>
</dbReference>
<dbReference type="SUPFAM" id="SSF57362">
    <property type="entry name" value="BPTI-like"/>
    <property type="match status" value="1"/>
</dbReference>
<evidence type="ECO:0000313" key="7">
    <source>
        <dbReference type="Proteomes" id="UP000237246"/>
    </source>
</evidence>
<dbReference type="InterPro" id="IPR050098">
    <property type="entry name" value="TFPI/VKTCI-like"/>
</dbReference>
<dbReference type="CDD" id="cd22627">
    <property type="entry name" value="Kunitz_collagen_alpha1_VII"/>
    <property type="match status" value="1"/>
</dbReference>
<dbReference type="Proteomes" id="UP000237246">
    <property type="component" value="Unassembled WGS sequence"/>
</dbReference>
<dbReference type="AlphaFoldDB" id="A0A2P4SBN6"/>
<name>A0A2P4SBN6_BAMTH</name>
<dbReference type="PROSITE" id="PS50279">
    <property type="entry name" value="BPTI_KUNITZ_2"/>
    <property type="match status" value="1"/>
</dbReference>
<organism evidence="6 7">
    <name type="scientific">Bambusicola thoracicus</name>
    <name type="common">Chinese bamboo-partridge</name>
    <name type="synonym">Perdix thoracica</name>
    <dbReference type="NCBI Taxonomy" id="9083"/>
    <lineage>
        <taxon>Eukaryota</taxon>
        <taxon>Metazoa</taxon>
        <taxon>Chordata</taxon>
        <taxon>Craniata</taxon>
        <taxon>Vertebrata</taxon>
        <taxon>Euteleostomi</taxon>
        <taxon>Archelosauria</taxon>
        <taxon>Archosauria</taxon>
        <taxon>Dinosauria</taxon>
        <taxon>Saurischia</taxon>
        <taxon>Theropoda</taxon>
        <taxon>Coelurosauria</taxon>
        <taxon>Aves</taxon>
        <taxon>Neognathae</taxon>
        <taxon>Galloanserae</taxon>
        <taxon>Galliformes</taxon>
        <taxon>Phasianidae</taxon>
        <taxon>Perdicinae</taxon>
        <taxon>Bambusicola</taxon>
    </lineage>
</organism>
<dbReference type="PRINTS" id="PR00759">
    <property type="entry name" value="BASICPTASE"/>
</dbReference>
<evidence type="ECO:0000313" key="6">
    <source>
        <dbReference type="EMBL" id="POI21517.1"/>
    </source>
</evidence>
<keyword evidence="1" id="KW-0646">Protease inhibitor</keyword>
<protein>
    <recommendedName>
        <fullName evidence="5">BPTI/Kunitz inhibitor domain-containing protein</fullName>
    </recommendedName>
</protein>
<feature type="region of interest" description="Disordered" evidence="4">
    <location>
        <begin position="122"/>
        <end position="158"/>
    </location>
</feature>
<evidence type="ECO:0000256" key="2">
    <source>
        <dbReference type="ARBA" id="ARBA00022900"/>
    </source>
</evidence>
<dbReference type="InterPro" id="IPR002223">
    <property type="entry name" value="Kunitz_BPTI"/>
</dbReference>
<sequence>MPTWPWDSPAVLHSRPVLSAGQDRRVVVDTNDLEYESVYGEQEDYDTALDADSSEQLAEDAEPCTQPLEEGGCQRYTLRWYYNQRAAECRPFVYSGCQGNLNRFSSQEECELRCRQRVGTGGHGTAISSGGIAPGAVLGATSPPPAGAGSGEGQRPEA</sequence>
<feature type="domain" description="BPTI/Kunitz inhibitor" evidence="5">
    <location>
        <begin position="64"/>
        <end position="114"/>
    </location>
</feature>
<evidence type="ECO:0000256" key="3">
    <source>
        <dbReference type="ARBA" id="ARBA00023157"/>
    </source>
</evidence>
<dbReference type="Gene3D" id="4.10.410.10">
    <property type="entry name" value="Pancreatic trypsin inhibitor Kunitz domain"/>
    <property type="match status" value="1"/>
</dbReference>
<proteinExistence type="predicted"/>
<dbReference type="GO" id="GO:0005615">
    <property type="term" value="C:extracellular space"/>
    <property type="evidence" value="ECO:0007669"/>
    <property type="project" value="TreeGrafter"/>
</dbReference>
<gene>
    <name evidence="6" type="ORF">CIB84_014736</name>
</gene>
<dbReference type="PANTHER" id="PTHR10083:SF328">
    <property type="entry name" value="TISSUE FACTOR PATHWAY INHIBITOR"/>
    <property type="match status" value="1"/>
</dbReference>
<evidence type="ECO:0000256" key="4">
    <source>
        <dbReference type="SAM" id="MobiDB-lite"/>
    </source>
</evidence>
<dbReference type="EMBL" id="PPHD01068345">
    <property type="protein sequence ID" value="POI21517.1"/>
    <property type="molecule type" value="Genomic_DNA"/>
</dbReference>
<dbReference type="FunFam" id="4.10.410.10:FF:000020">
    <property type="entry name" value="Collagen, type VI, alpha 3"/>
    <property type="match status" value="1"/>
</dbReference>
<dbReference type="PANTHER" id="PTHR10083">
    <property type="entry name" value="KUNITZ-TYPE PROTEASE INHIBITOR-RELATED"/>
    <property type="match status" value="1"/>
</dbReference>
<dbReference type="InterPro" id="IPR036880">
    <property type="entry name" value="Kunitz_BPTI_sf"/>
</dbReference>
<keyword evidence="3" id="KW-1015">Disulfide bond</keyword>
<comment type="caution">
    <text evidence="6">The sequence shown here is derived from an EMBL/GenBank/DDBJ whole genome shotgun (WGS) entry which is preliminary data.</text>
</comment>
<reference evidence="6 7" key="1">
    <citation type="submission" date="2018-01" db="EMBL/GenBank/DDBJ databases">
        <title>Comparison of the Chinese Bamboo Partridge and Red Junglefowl genome sequences highlights the importance of demography in genome evolution.</title>
        <authorList>
            <person name="Tiley G.P."/>
            <person name="Kimball R.T."/>
            <person name="Braun E.L."/>
            <person name="Burleigh J.G."/>
        </authorList>
    </citation>
    <scope>NUCLEOTIDE SEQUENCE [LARGE SCALE GENOMIC DNA]</scope>
    <source>
        <strain evidence="6">RTK389</strain>
        <tissue evidence="6">Blood</tissue>
    </source>
</reference>
<dbReference type="SMART" id="SM00131">
    <property type="entry name" value="KU"/>
    <property type="match status" value="1"/>
</dbReference>
<dbReference type="InterPro" id="IPR020901">
    <property type="entry name" value="Prtase_inh_Kunz-CS"/>
</dbReference>
<keyword evidence="7" id="KW-1185">Reference proteome</keyword>
<dbReference type="OrthoDB" id="196393at2759"/>
<accession>A0A2P4SBN6</accession>
<evidence type="ECO:0000256" key="1">
    <source>
        <dbReference type="ARBA" id="ARBA00022690"/>
    </source>
</evidence>
<dbReference type="Pfam" id="PF00014">
    <property type="entry name" value="Kunitz_BPTI"/>
    <property type="match status" value="1"/>
</dbReference>
<evidence type="ECO:0000259" key="5">
    <source>
        <dbReference type="PROSITE" id="PS50279"/>
    </source>
</evidence>
<keyword evidence="2" id="KW-0722">Serine protease inhibitor</keyword>
<dbReference type="PROSITE" id="PS00280">
    <property type="entry name" value="BPTI_KUNITZ_1"/>
    <property type="match status" value="1"/>
</dbReference>